<organism evidence="4 5">
    <name type="scientific">Pleomassaria siparia CBS 279.74</name>
    <dbReference type="NCBI Taxonomy" id="1314801"/>
    <lineage>
        <taxon>Eukaryota</taxon>
        <taxon>Fungi</taxon>
        <taxon>Dikarya</taxon>
        <taxon>Ascomycota</taxon>
        <taxon>Pezizomycotina</taxon>
        <taxon>Dothideomycetes</taxon>
        <taxon>Pleosporomycetidae</taxon>
        <taxon>Pleosporales</taxon>
        <taxon>Pleomassariaceae</taxon>
        <taxon>Pleomassaria</taxon>
    </lineage>
</organism>
<dbReference type="InterPro" id="IPR053181">
    <property type="entry name" value="EcdB-like_regulator"/>
</dbReference>
<proteinExistence type="predicted"/>
<protein>
    <recommendedName>
        <fullName evidence="3">Xylanolytic transcriptional activator regulatory domain-containing protein</fullName>
    </recommendedName>
</protein>
<dbReference type="PANTHER" id="PTHR47785:SF4">
    <property type="entry name" value="ZN(II)2CYS6 TRANSCRIPTION FACTOR (EUROFUNG)"/>
    <property type="match status" value="1"/>
</dbReference>
<dbReference type="PANTHER" id="PTHR47785">
    <property type="entry name" value="ZN(II)2CYS6 TRANSCRIPTION FACTOR (EUROFUNG)-RELATED-RELATED"/>
    <property type="match status" value="1"/>
</dbReference>
<dbReference type="OrthoDB" id="5244761at2759"/>
<dbReference type="InterPro" id="IPR007219">
    <property type="entry name" value="XnlR_reg_dom"/>
</dbReference>
<feature type="region of interest" description="Disordered" evidence="2">
    <location>
        <begin position="390"/>
        <end position="413"/>
    </location>
</feature>
<feature type="domain" description="Xylanolytic transcriptional activator regulatory" evidence="3">
    <location>
        <begin position="445"/>
        <end position="609"/>
    </location>
</feature>
<evidence type="ECO:0000256" key="2">
    <source>
        <dbReference type="SAM" id="MobiDB-lite"/>
    </source>
</evidence>
<evidence type="ECO:0000313" key="4">
    <source>
        <dbReference type="EMBL" id="KAF2711565.1"/>
    </source>
</evidence>
<dbReference type="GO" id="GO:0008270">
    <property type="term" value="F:zinc ion binding"/>
    <property type="evidence" value="ECO:0007669"/>
    <property type="project" value="InterPro"/>
</dbReference>
<evidence type="ECO:0000313" key="5">
    <source>
        <dbReference type="Proteomes" id="UP000799428"/>
    </source>
</evidence>
<reference evidence="4" key="1">
    <citation type="journal article" date="2020" name="Stud. Mycol.">
        <title>101 Dothideomycetes genomes: a test case for predicting lifestyles and emergence of pathogens.</title>
        <authorList>
            <person name="Haridas S."/>
            <person name="Albert R."/>
            <person name="Binder M."/>
            <person name="Bloem J."/>
            <person name="Labutti K."/>
            <person name="Salamov A."/>
            <person name="Andreopoulos B."/>
            <person name="Baker S."/>
            <person name="Barry K."/>
            <person name="Bills G."/>
            <person name="Bluhm B."/>
            <person name="Cannon C."/>
            <person name="Castanera R."/>
            <person name="Culley D."/>
            <person name="Daum C."/>
            <person name="Ezra D."/>
            <person name="Gonzalez J."/>
            <person name="Henrissat B."/>
            <person name="Kuo A."/>
            <person name="Liang C."/>
            <person name="Lipzen A."/>
            <person name="Lutzoni F."/>
            <person name="Magnuson J."/>
            <person name="Mondo S."/>
            <person name="Nolan M."/>
            <person name="Ohm R."/>
            <person name="Pangilinan J."/>
            <person name="Park H.-J."/>
            <person name="Ramirez L."/>
            <person name="Alfaro M."/>
            <person name="Sun H."/>
            <person name="Tritt A."/>
            <person name="Yoshinaga Y."/>
            <person name="Zwiers L.-H."/>
            <person name="Turgeon B."/>
            <person name="Goodwin S."/>
            <person name="Spatafora J."/>
            <person name="Crous P."/>
            <person name="Grigoriev I."/>
        </authorList>
    </citation>
    <scope>NUCLEOTIDE SEQUENCE</scope>
    <source>
        <strain evidence="4">CBS 279.74</strain>
    </source>
</reference>
<dbReference type="EMBL" id="MU005767">
    <property type="protein sequence ID" value="KAF2711565.1"/>
    <property type="molecule type" value="Genomic_DNA"/>
</dbReference>
<sequence length="846" mass="94123">MMQLQDSVNSIGDTLKVFLDRFDSWQHSVESRLPQHRPGETMNMGSHHASPDQGYAFRGSMSDQNGSRMPTPIQGRTQMQRVNSMKHESPNIAYSHMSPAAANASTPVKQELILGPPQQPATPADSVGTDHTTATGDARKEEKKGLQSDHTTAAHQLLEEWPSLKEMCANMDQIREMKAKGQLVSDYPMLLEQERGLVRVWGIGEGNDLHDGTHAPVTPKDGGSDASSPRPLQDGLWGTGDHSSPGTMNGDTPRDFNEQVGGLNGNGRLELRSKVMWDLHESYLLNIHSLHPFVNPSSLRKMIADFSDKYSPERTGANVMSPGSAIPNHLNPGIKRKRSSSSFTDPYSPARDSSTVSIERSLSNAIVLLVLALGKVCSYTDPLPAPDNDKGPITLAPWGSSRDSLHSTSNSFGENFENRKRNIDMMPGMAYFSYATDILGNQQGGNTVAHAQAMLLAALYLGQFARVLESWSWINNACRICLILIKSDMSKIERKTLFDNSKPKPQYSVKENYRLNLVKCVYWTCLQLETDILAELSSLPPSDISTYQATVSYPSGVFERFPDDFSYDDGNNHDKTMWIYSSLIHLRVILNEAHNTLYSPNDRKRPPGFDVKDLHEVAKAARLHADILSSWRRLLPPTLAWKDHEPPSRDINIARLRAKFYGGHYMILRPFLFLAVHDVQLPQGPQVAWSSQANSPAGNMTVPSIPTNPGLQRSLMNPNSEQADILIVAHKCINSAIQSTIAFDRVGEPENSDTYIPFQSIAKRRLIVTNIFGTLHAQFGNMLVLAAVFNSDLRRHLPDTTTLTRQNLSHLYRRTINILDQVAPNSPVLAMDRDILIHIQRTIGLH</sequence>
<feature type="compositionally biased region" description="Polar residues" evidence="2">
    <location>
        <begin position="61"/>
        <end position="70"/>
    </location>
</feature>
<keyword evidence="5" id="KW-1185">Reference proteome</keyword>
<accession>A0A6G1KG91</accession>
<evidence type="ECO:0000256" key="1">
    <source>
        <dbReference type="ARBA" id="ARBA00023242"/>
    </source>
</evidence>
<feature type="region of interest" description="Disordered" evidence="2">
    <location>
        <begin position="35"/>
        <end position="70"/>
    </location>
</feature>
<dbReference type="AlphaFoldDB" id="A0A6G1KG91"/>
<name>A0A6G1KG91_9PLEO</name>
<gene>
    <name evidence="4" type="ORF">K504DRAFT_224100</name>
</gene>
<dbReference type="GO" id="GO:0006351">
    <property type="term" value="P:DNA-templated transcription"/>
    <property type="evidence" value="ECO:0007669"/>
    <property type="project" value="InterPro"/>
</dbReference>
<dbReference type="Pfam" id="PF04082">
    <property type="entry name" value="Fungal_trans"/>
    <property type="match status" value="1"/>
</dbReference>
<keyword evidence="1" id="KW-0539">Nucleus</keyword>
<dbReference type="Proteomes" id="UP000799428">
    <property type="component" value="Unassembled WGS sequence"/>
</dbReference>
<feature type="compositionally biased region" description="Polar residues" evidence="2">
    <location>
        <begin position="340"/>
        <end position="353"/>
    </location>
</feature>
<feature type="region of interest" description="Disordered" evidence="2">
    <location>
        <begin position="114"/>
        <end position="151"/>
    </location>
</feature>
<feature type="region of interest" description="Disordered" evidence="2">
    <location>
        <begin position="208"/>
        <end position="261"/>
    </location>
</feature>
<feature type="compositionally biased region" description="Polar residues" evidence="2">
    <location>
        <begin position="241"/>
        <end position="250"/>
    </location>
</feature>
<feature type="region of interest" description="Disordered" evidence="2">
    <location>
        <begin position="314"/>
        <end position="353"/>
    </location>
</feature>
<dbReference type="GO" id="GO:0003677">
    <property type="term" value="F:DNA binding"/>
    <property type="evidence" value="ECO:0007669"/>
    <property type="project" value="InterPro"/>
</dbReference>
<feature type="region of interest" description="Disordered" evidence="2">
    <location>
        <begin position="690"/>
        <end position="710"/>
    </location>
</feature>
<dbReference type="CDD" id="cd12148">
    <property type="entry name" value="fungal_TF_MHR"/>
    <property type="match status" value="1"/>
</dbReference>
<evidence type="ECO:0000259" key="3">
    <source>
        <dbReference type="Pfam" id="PF04082"/>
    </source>
</evidence>
<feature type="compositionally biased region" description="Basic and acidic residues" evidence="2">
    <location>
        <begin position="137"/>
        <end position="147"/>
    </location>
</feature>